<feature type="region of interest" description="Disordered" evidence="4">
    <location>
        <begin position="130"/>
        <end position="177"/>
    </location>
</feature>
<sequence>MQSVRTNIRRLPQHLHRITKPSTISLTKPSITTTTPSTRRHFHLSPATMSLFPRFTQEISPLFRLFDDYERQLQSFDNRLRSFSPKFDVKETRDAYELHGEFPGVEQKDINIEWTDQNTLTIHGRHEEVKERGQRPQGFIEEEGKKKERQPSVEEEGAEQTQVAKTGTKEVAKRGEPETKYWVSERSVGEFHRSFAFPAAVDQDNVKASLKNGILSIIVPKSRAPQPRRIQIES</sequence>
<dbReference type="AlphaFoldDB" id="A0A6A6JYJ7"/>
<evidence type="ECO:0000256" key="2">
    <source>
        <dbReference type="PROSITE-ProRule" id="PRU00285"/>
    </source>
</evidence>
<feature type="domain" description="SHSP" evidence="5">
    <location>
        <begin position="78"/>
        <end position="234"/>
    </location>
</feature>
<evidence type="ECO:0000256" key="4">
    <source>
        <dbReference type="SAM" id="MobiDB-lite"/>
    </source>
</evidence>
<organism evidence="6 7">
    <name type="scientific">Westerdykella ornata</name>
    <dbReference type="NCBI Taxonomy" id="318751"/>
    <lineage>
        <taxon>Eukaryota</taxon>
        <taxon>Fungi</taxon>
        <taxon>Dikarya</taxon>
        <taxon>Ascomycota</taxon>
        <taxon>Pezizomycotina</taxon>
        <taxon>Dothideomycetes</taxon>
        <taxon>Pleosporomycetidae</taxon>
        <taxon>Pleosporales</taxon>
        <taxon>Sporormiaceae</taxon>
        <taxon>Westerdykella</taxon>
    </lineage>
</organism>
<dbReference type="GeneID" id="54546335"/>
<comment type="similarity">
    <text evidence="2 3">Belongs to the small heat shock protein (HSP20) family.</text>
</comment>
<dbReference type="PANTHER" id="PTHR11527">
    <property type="entry name" value="HEAT-SHOCK PROTEIN 20 FAMILY MEMBER"/>
    <property type="match status" value="1"/>
</dbReference>
<dbReference type="InterPro" id="IPR008978">
    <property type="entry name" value="HSP20-like_chaperone"/>
</dbReference>
<dbReference type="Gene3D" id="2.60.40.790">
    <property type="match status" value="1"/>
</dbReference>
<gene>
    <name evidence="6" type="ORF">EI97DRAFT_13554</name>
</gene>
<evidence type="ECO:0000259" key="5">
    <source>
        <dbReference type="PROSITE" id="PS01031"/>
    </source>
</evidence>
<dbReference type="OrthoDB" id="1431247at2759"/>
<dbReference type="EMBL" id="ML986484">
    <property type="protein sequence ID" value="KAF2280918.1"/>
    <property type="molecule type" value="Genomic_DNA"/>
</dbReference>
<keyword evidence="7" id="KW-1185">Reference proteome</keyword>
<name>A0A6A6JYJ7_WESOR</name>
<accession>A0A6A6JYJ7</accession>
<feature type="compositionally biased region" description="Basic and acidic residues" evidence="4">
    <location>
        <begin position="167"/>
        <end position="177"/>
    </location>
</feature>
<dbReference type="InterPro" id="IPR002068">
    <property type="entry name" value="A-crystallin/Hsp20_dom"/>
</dbReference>
<dbReference type="RefSeq" id="XP_033658455.1">
    <property type="nucleotide sequence ID" value="XM_033793160.1"/>
</dbReference>
<evidence type="ECO:0000313" key="7">
    <source>
        <dbReference type="Proteomes" id="UP000800097"/>
    </source>
</evidence>
<dbReference type="SUPFAM" id="SSF49764">
    <property type="entry name" value="HSP20-like chaperones"/>
    <property type="match status" value="1"/>
</dbReference>
<evidence type="ECO:0000313" key="6">
    <source>
        <dbReference type="EMBL" id="KAF2280918.1"/>
    </source>
</evidence>
<keyword evidence="1" id="KW-0346">Stress response</keyword>
<dbReference type="PROSITE" id="PS01031">
    <property type="entry name" value="SHSP"/>
    <property type="match status" value="1"/>
</dbReference>
<evidence type="ECO:0000256" key="3">
    <source>
        <dbReference type="RuleBase" id="RU003616"/>
    </source>
</evidence>
<protein>
    <submittedName>
        <fullName evidence="6">HSP20-like chaperone</fullName>
    </submittedName>
</protein>
<feature type="compositionally biased region" description="Basic and acidic residues" evidence="4">
    <location>
        <begin position="142"/>
        <end position="152"/>
    </location>
</feature>
<dbReference type="InterPro" id="IPR031107">
    <property type="entry name" value="Small_HSP"/>
</dbReference>
<reference evidence="6" key="1">
    <citation type="journal article" date="2020" name="Stud. Mycol.">
        <title>101 Dothideomycetes genomes: a test case for predicting lifestyles and emergence of pathogens.</title>
        <authorList>
            <person name="Haridas S."/>
            <person name="Albert R."/>
            <person name="Binder M."/>
            <person name="Bloem J."/>
            <person name="Labutti K."/>
            <person name="Salamov A."/>
            <person name="Andreopoulos B."/>
            <person name="Baker S."/>
            <person name="Barry K."/>
            <person name="Bills G."/>
            <person name="Bluhm B."/>
            <person name="Cannon C."/>
            <person name="Castanera R."/>
            <person name="Culley D."/>
            <person name="Daum C."/>
            <person name="Ezra D."/>
            <person name="Gonzalez J."/>
            <person name="Henrissat B."/>
            <person name="Kuo A."/>
            <person name="Liang C."/>
            <person name="Lipzen A."/>
            <person name="Lutzoni F."/>
            <person name="Magnuson J."/>
            <person name="Mondo S."/>
            <person name="Nolan M."/>
            <person name="Ohm R."/>
            <person name="Pangilinan J."/>
            <person name="Park H.-J."/>
            <person name="Ramirez L."/>
            <person name="Alfaro M."/>
            <person name="Sun H."/>
            <person name="Tritt A."/>
            <person name="Yoshinaga Y."/>
            <person name="Zwiers L.-H."/>
            <person name="Turgeon B."/>
            <person name="Goodwin S."/>
            <person name="Spatafora J."/>
            <person name="Crous P."/>
            <person name="Grigoriev I."/>
        </authorList>
    </citation>
    <scope>NUCLEOTIDE SEQUENCE</scope>
    <source>
        <strain evidence="6">CBS 379.55</strain>
    </source>
</reference>
<evidence type="ECO:0000256" key="1">
    <source>
        <dbReference type="ARBA" id="ARBA00023016"/>
    </source>
</evidence>
<dbReference type="Proteomes" id="UP000800097">
    <property type="component" value="Unassembled WGS sequence"/>
</dbReference>
<dbReference type="Pfam" id="PF00011">
    <property type="entry name" value="HSP20"/>
    <property type="match status" value="2"/>
</dbReference>
<dbReference type="CDD" id="cd06464">
    <property type="entry name" value="ACD_sHsps-like"/>
    <property type="match status" value="1"/>
</dbReference>
<proteinExistence type="inferred from homology"/>